<evidence type="ECO:0000313" key="2">
    <source>
        <dbReference type="Proteomes" id="UP001186974"/>
    </source>
</evidence>
<comment type="caution">
    <text evidence="1">The sequence shown here is derived from an EMBL/GenBank/DDBJ whole genome shotgun (WGS) entry which is preliminary data.</text>
</comment>
<keyword evidence="2" id="KW-1185">Reference proteome</keyword>
<name>A0ACC3DIP4_9PEZI</name>
<dbReference type="Proteomes" id="UP001186974">
    <property type="component" value="Unassembled WGS sequence"/>
</dbReference>
<protein>
    <submittedName>
        <fullName evidence="1">Uncharacterized protein</fullName>
    </submittedName>
</protein>
<organism evidence="1 2">
    <name type="scientific">Coniosporium uncinatum</name>
    <dbReference type="NCBI Taxonomy" id="93489"/>
    <lineage>
        <taxon>Eukaryota</taxon>
        <taxon>Fungi</taxon>
        <taxon>Dikarya</taxon>
        <taxon>Ascomycota</taxon>
        <taxon>Pezizomycotina</taxon>
        <taxon>Dothideomycetes</taxon>
        <taxon>Dothideomycetes incertae sedis</taxon>
        <taxon>Coniosporium</taxon>
    </lineage>
</organism>
<dbReference type="EMBL" id="JAWDJW010003990">
    <property type="protein sequence ID" value="KAK3076422.1"/>
    <property type="molecule type" value="Genomic_DNA"/>
</dbReference>
<accession>A0ACC3DIP4</accession>
<sequence>MFLDAGHTWKGKSKDQPSKDKDEVLALRAPSTSTAAQTDKPRPALAEPASSTPLPEASSSIVAVSQIAQAPAQTSFKLLTSGWDYPWYDNDDADNTLEADMEPGQQVLSRGIFAWVDQNYPSQSNPVPALSSQSVALPIPAIWEGPPTSSRDAGPLANPPPMDLLHINPLDTLKLAPITQQAFGSSKGTMSVADMLAAVPQGDANPVTEQTNAATTTSGPTMFTLPPPAEMVLGVEADNRAEGISSMFAW</sequence>
<evidence type="ECO:0000313" key="1">
    <source>
        <dbReference type="EMBL" id="KAK3076422.1"/>
    </source>
</evidence>
<gene>
    <name evidence="1" type="ORF">LTS18_013046</name>
</gene>
<proteinExistence type="predicted"/>
<reference evidence="1" key="1">
    <citation type="submission" date="2024-09" db="EMBL/GenBank/DDBJ databases">
        <title>Black Yeasts Isolated from many extreme environments.</title>
        <authorList>
            <person name="Coleine C."/>
            <person name="Stajich J.E."/>
            <person name="Selbmann L."/>
        </authorList>
    </citation>
    <scope>NUCLEOTIDE SEQUENCE</scope>
    <source>
        <strain evidence="1">CCFEE 5737</strain>
    </source>
</reference>